<dbReference type="GO" id="GO:0005739">
    <property type="term" value="C:mitochondrion"/>
    <property type="evidence" value="ECO:0007669"/>
    <property type="project" value="TreeGrafter"/>
</dbReference>
<feature type="compositionally biased region" description="Basic and acidic residues" evidence="6">
    <location>
        <begin position="246"/>
        <end position="255"/>
    </location>
</feature>
<evidence type="ECO:0000256" key="6">
    <source>
        <dbReference type="SAM" id="MobiDB-lite"/>
    </source>
</evidence>
<name>A0A0B2VR45_TOXCA</name>
<dbReference type="InterPro" id="IPR009688">
    <property type="entry name" value="FAM210A/B-like_dom"/>
</dbReference>
<evidence type="ECO:0000313" key="10">
    <source>
        <dbReference type="Proteomes" id="UP000031036"/>
    </source>
</evidence>
<evidence type="ECO:0000256" key="7">
    <source>
        <dbReference type="SAM" id="Phobius"/>
    </source>
</evidence>
<evidence type="ECO:0000256" key="2">
    <source>
        <dbReference type="ARBA" id="ARBA00022692"/>
    </source>
</evidence>
<feature type="compositionally biased region" description="Basic residues" evidence="6">
    <location>
        <begin position="229"/>
        <end position="245"/>
    </location>
</feature>
<dbReference type="Pfam" id="PF06916">
    <property type="entry name" value="FAM210A-B_dom"/>
    <property type="match status" value="1"/>
</dbReference>
<evidence type="ECO:0000256" key="5">
    <source>
        <dbReference type="ARBA" id="ARBA00023136"/>
    </source>
</evidence>
<evidence type="ECO:0000256" key="4">
    <source>
        <dbReference type="ARBA" id="ARBA00023054"/>
    </source>
</evidence>
<sequence length="255" mass="29098">MSMGLRLGTLVMMRLECSLVRPACPLSYDLLSHRSLFCCSSQPSSPLVYSRLSLLAPAVLHSQQVSLLGLSSRNQRMWRITMDDETKRRKRDEIEKMKKEKQPVGLFAKVKYYVKRYWYIAVPVHFIGSLVWFGALYAAVKSGIDIISLLEHLHLPESLIDKAKNTPPGASVLVLTLILYKVASPLRYATTLAGIQVVFLTLKRIGKLPIAKEVEYEIRSKYESEMQRIGRRYHKHSKSGVRAVKRRPDEKPKAD</sequence>
<dbReference type="OrthoDB" id="5874039at2759"/>
<proteinExistence type="predicted"/>
<keyword evidence="2 7" id="KW-0812">Transmembrane</keyword>
<protein>
    <submittedName>
        <fullName evidence="9">Putative rotein</fullName>
    </submittedName>
</protein>
<feature type="domain" description="DUF1279" evidence="8">
    <location>
        <begin position="109"/>
        <end position="196"/>
    </location>
</feature>
<keyword evidence="4" id="KW-0175">Coiled coil</keyword>
<keyword evidence="10" id="KW-1185">Reference proteome</keyword>
<evidence type="ECO:0000256" key="1">
    <source>
        <dbReference type="ARBA" id="ARBA00004167"/>
    </source>
</evidence>
<dbReference type="EMBL" id="JPKZ01001072">
    <property type="protein sequence ID" value="KHN84093.1"/>
    <property type="molecule type" value="Genomic_DNA"/>
</dbReference>
<comment type="subcellular location">
    <subcellularLocation>
        <location evidence="1">Membrane</location>
        <topology evidence="1">Single-pass membrane protein</topology>
    </subcellularLocation>
</comment>
<accession>A0A0B2VR45</accession>
<feature type="region of interest" description="Disordered" evidence="6">
    <location>
        <begin position="229"/>
        <end position="255"/>
    </location>
</feature>
<evidence type="ECO:0000313" key="9">
    <source>
        <dbReference type="EMBL" id="KHN84093.1"/>
    </source>
</evidence>
<dbReference type="InterPro" id="IPR045866">
    <property type="entry name" value="FAM210A/B-like"/>
</dbReference>
<keyword evidence="5 7" id="KW-0472">Membrane</keyword>
<feature type="transmembrane region" description="Helical" evidence="7">
    <location>
        <begin position="117"/>
        <end position="140"/>
    </location>
</feature>
<comment type="caution">
    <text evidence="9">The sequence shown here is derived from an EMBL/GenBank/DDBJ whole genome shotgun (WGS) entry which is preliminary data.</text>
</comment>
<reference evidence="9 10" key="1">
    <citation type="submission" date="2014-11" db="EMBL/GenBank/DDBJ databases">
        <title>Genetic blueprint of the zoonotic pathogen Toxocara canis.</title>
        <authorList>
            <person name="Zhu X.-Q."/>
            <person name="Korhonen P.K."/>
            <person name="Cai H."/>
            <person name="Young N.D."/>
            <person name="Nejsum P."/>
            <person name="von Samson-Himmelstjerna G."/>
            <person name="Boag P.R."/>
            <person name="Tan P."/>
            <person name="Li Q."/>
            <person name="Min J."/>
            <person name="Yang Y."/>
            <person name="Wang X."/>
            <person name="Fang X."/>
            <person name="Hall R.S."/>
            <person name="Hofmann A."/>
            <person name="Sternberg P.W."/>
            <person name="Jex A.R."/>
            <person name="Gasser R.B."/>
        </authorList>
    </citation>
    <scope>NUCLEOTIDE SEQUENCE [LARGE SCALE GENOMIC DNA]</scope>
    <source>
        <strain evidence="9">PN_DK_2014</strain>
    </source>
</reference>
<dbReference type="PANTHER" id="PTHR21377:SF1">
    <property type="entry name" value="PROTEIN FAM210A"/>
    <property type="match status" value="1"/>
</dbReference>
<dbReference type="PANTHER" id="PTHR21377">
    <property type="entry name" value="PROTEIN FAM210B, MITOCHONDRIAL"/>
    <property type="match status" value="1"/>
</dbReference>
<keyword evidence="3 7" id="KW-1133">Transmembrane helix</keyword>
<dbReference type="OMA" id="TFWTLRR"/>
<dbReference type="GO" id="GO:0016020">
    <property type="term" value="C:membrane"/>
    <property type="evidence" value="ECO:0007669"/>
    <property type="project" value="UniProtKB-SubCell"/>
</dbReference>
<evidence type="ECO:0000259" key="8">
    <source>
        <dbReference type="Pfam" id="PF06916"/>
    </source>
</evidence>
<gene>
    <name evidence="9" type="primary">FAM210A</name>
    <name evidence="9" type="ORF">Tcan_16916</name>
</gene>
<organism evidence="9 10">
    <name type="scientific">Toxocara canis</name>
    <name type="common">Canine roundworm</name>
    <dbReference type="NCBI Taxonomy" id="6265"/>
    <lineage>
        <taxon>Eukaryota</taxon>
        <taxon>Metazoa</taxon>
        <taxon>Ecdysozoa</taxon>
        <taxon>Nematoda</taxon>
        <taxon>Chromadorea</taxon>
        <taxon>Rhabditida</taxon>
        <taxon>Spirurina</taxon>
        <taxon>Ascaridomorpha</taxon>
        <taxon>Ascaridoidea</taxon>
        <taxon>Toxocaridae</taxon>
        <taxon>Toxocara</taxon>
    </lineage>
</organism>
<dbReference type="STRING" id="6265.A0A0B2VR45"/>
<dbReference type="Proteomes" id="UP000031036">
    <property type="component" value="Unassembled WGS sequence"/>
</dbReference>
<dbReference type="AlphaFoldDB" id="A0A0B2VR45"/>
<evidence type="ECO:0000256" key="3">
    <source>
        <dbReference type="ARBA" id="ARBA00022989"/>
    </source>
</evidence>